<evidence type="ECO:0000256" key="1">
    <source>
        <dbReference type="SAM" id="Coils"/>
    </source>
</evidence>
<dbReference type="Proteomes" id="UP000717328">
    <property type="component" value="Unassembled WGS sequence"/>
</dbReference>
<evidence type="ECO:0000313" key="4">
    <source>
        <dbReference type="Proteomes" id="UP000717328"/>
    </source>
</evidence>
<dbReference type="EMBL" id="JABCKI010005744">
    <property type="protein sequence ID" value="KAG5638807.1"/>
    <property type="molecule type" value="Genomic_DNA"/>
</dbReference>
<feature type="coiled-coil region" evidence="1">
    <location>
        <begin position="67"/>
        <end position="108"/>
    </location>
</feature>
<protein>
    <submittedName>
        <fullName evidence="3">Uncharacterized protein</fullName>
    </submittedName>
</protein>
<keyword evidence="1" id="KW-0175">Coiled coil</keyword>
<sequence length="131" mass="14748">MPATRSSSRQQLRRNPTEISLSSSPETSTRPNAKRKNVAQLKPVPSGEVIEISSDDDEPSGLINPAVLDLRRHVKKLKDENVRYKADLSKFKQELSTAHKEILDLKKTSGQEKGKIVLVRLTFRLLTSSER</sequence>
<gene>
    <name evidence="3" type="ORF">H0H81_010036</name>
</gene>
<evidence type="ECO:0000256" key="2">
    <source>
        <dbReference type="SAM" id="MobiDB-lite"/>
    </source>
</evidence>
<accession>A0A9P7FUF9</accession>
<dbReference type="AlphaFoldDB" id="A0A9P7FUF9"/>
<keyword evidence="4" id="KW-1185">Reference proteome</keyword>
<name>A0A9P7FUF9_9AGAR</name>
<feature type="compositionally biased region" description="Polar residues" evidence="2">
    <location>
        <begin position="1"/>
        <end position="31"/>
    </location>
</feature>
<dbReference type="OrthoDB" id="3219336at2759"/>
<proteinExistence type="predicted"/>
<evidence type="ECO:0000313" key="3">
    <source>
        <dbReference type="EMBL" id="KAG5638807.1"/>
    </source>
</evidence>
<reference evidence="3" key="1">
    <citation type="submission" date="2021-02" db="EMBL/GenBank/DDBJ databases">
        <authorList>
            <person name="Nieuwenhuis M."/>
            <person name="Van De Peppel L.J.J."/>
        </authorList>
    </citation>
    <scope>NUCLEOTIDE SEQUENCE</scope>
    <source>
        <strain evidence="3">D49</strain>
    </source>
</reference>
<organism evidence="3 4">
    <name type="scientific">Sphagnurus paluster</name>
    <dbReference type="NCBI Taxonomy" id="117069"/>
    <lineage>
        <taxon>Eukaryota</taxon>
        <taxon>Fungi</taxon>
        <taxon>Dikarya</taxon>
        <taxon>Basidiomycota</taxon>
        <taxon>Agaricomycotina</taxon>
        <taxon>Agaricomycetes</taxon>
        <taxon>Agaricomycetidae</taxon>
        <taxon>Agaricales</taxon>
        <taxon>Tricholomatineae</taxon>
        <taxon>Lyophyllaceae</taxon>
        <taxon>Sphagnurus</taxon>
    </lineage>
</organism>
<comment type="caution">
    <text evidence="3">The sequence shown here is derived from an EMBL/GenBank/DDBJ whole genome shotgun (WGS) entry which is preliminary data.</text>
</comment>
<reference evidence="3" key="2">
    <citation type="submission" date="2021-10" db="EMBL/GenBank/DDBJ databases">
        <title>Phylogenomics reveals ancestral predisposition of the termite-cultivated fungus Termitomyces towards a domesticated lifestyle.</title>
        <authorList>
            <person name="Auxier B."/>
            <person name="Grum-Grzhimaylo A."/>
            <person name="Cardenas M.E."/>
            <person name="Lodge J.D."/>
            <person name="Laessoe T."/>
            <person name="Pedersen O."/>
            <person name="Smith M.E."/>
            <person name="Kuyper T.W."/>
            <person name="Franco-Molano E.A."/>
            <person name="Baroni T.J."/>
            <person name="Aanen D.K."/>
        </authorList>
    </citation>
    <scope>NUCLEOTIDE SEQUENCE</scope>
    <source>
        <strain evidence="3">D49</strain>
    </source>
</reference>
<feature type="region of interest" description="Disordered" evidence="2">
    <location>
        <begin position="1"/>
        <end position="57"/>
    </location>
</feature>